<proteinExistence type="predicted"/>
<feature type="region of interest" description="Disordered" evidence="1">
    <location>
        <begin position="180"/>
        <end position="199"/>
    </location>
</feature>
<evidence type="ECO:0000313" key="4">
    <source>
        <dbReference type="EMBL" id="AOZ46411.1"/>
    </source>
</evidence>
<keyword evidence="2" id="KW-0472">Membrane</keyword>
<keyword evidence="6" id="KW-1185">Reference proteome</keyword>
<feature type="region of interest" description="Disordered" evidence="1">
    <location>
        <begin position="130"/>
        <end position="165"/>
    </location>
</feature>
<sequence length="199" mass="21541">MAEGRQQKTAKDTRSADQIRRDIAAARARMSSTIEGLTEEFHPVAVKNRAVGQAKDFAQREYTTVRDRLTSQVKDENGWRTDRLTLIGGGLVAAVGALVVLRAVVGRASGATTRRKLEKVQLAAAKQAAKDAKVTRRSDKKLARSNRKHAGRNAERAVKLDDDTTAGGVAQAMLKQAASLRAEAADERNHSAEAAKTKK</sequence>
<evidence type="ECO:0000313" key="3">
    <source>
        <dbReference type="EMBL" id="AMS04927.1"/>
    </source>
</evidence>
<organism evidence="3 5">
    <name type="scientific">Acidipropionibacterium acidipropionici</name>
    <dbReference type="NCBI Taxonomy" id="1748"/>
    <lineage>
        <taxon>Bacteria</taxon>
        <taxon>Bacillati</taxon>
        <taxon>Actinomycetota</taxon>
        <taxon>Actinomycetes</taxon>
        <taxon>Propionibacteriales</taxon>
        <taxon>Propionibacteriaceae</taxon>
        <taxon>Acidipropionibacterium</taxon>
    </lineage>
</organism>
<dbReference type="EMBL" id="CP015970">
    <property type="protein sequence ID" value="AOZ46411.1"/>
    <property type="molecule type" value="Genomic_DNA"/>
</dbReference>
<dbReference type="AlphaFoldDB" id="A0AAC8YE20"/>
<dbReference type="Proteomes" id="UP000178666">
    <property type="component" value="Chromosome"/>
</dbReference>
<evidence type="ECO:0008006" key="7">
    <source>
        <dbReference type="Google" id="ProtNLM"/>
    </source>
</evidence>
<dbReference type="Pfam" id="PF12277">
    <property type="entry name" value="DUF3618"/>
    <property type="match status" value="1"/>
</dbReference>
<feature type="compositionally biased region" description="Basic and acidic residues" evidence="1">
    <location>
        <begin position="183"/>
        <end position="199"/>
    </location>
</feature>
<feature type="compositionally biased region" description="Basic and acidic residues" evidence="1">
    <location>
        <begin position="130"/>
        <end position="142"/>
    </location>
</feature>
<accession>A0AAC8YE20</accession>
<dbReference type="EMBL" id="CP014352">
    <property type="protein sequence ID" value="AMS04927.1"/>
    <property type="molecule type" value="Genomic_DNA"/>
</dbReference>
<dbReference type="InterPro" id="IPR022062">
    <property type="entry name" value="DUF3618"/>
</dbReference>
<dbReference type="Proteomes" id="UP000075221">
    <property type="component" value="Chromosome"/>
</dbReference>
<keyword evidence="2" id="KW-1133">Transmembrane helix</keyword>
<gene>
    <name evidence="4" type="ORF">A8L58_06520</name>
    <name evidence="3" type="ORF">AXH35_05055</name>
</gene>
<evidence type="ECO:0000313" key="6">
    <source>
        <dbReference type="Proteomes" id="UP000178666"/>
    </source>
</evidence>
<feature type="compositionally biased region" description="Basic and acidic residues" evidence="1">
    <location>
        <begin position="152"/>
        <end position="162"/>
    </location>
</feature>
<name>A0AAC8YE20_9ACTN</name>
<dbReference type="RefSeq" id="WP_062819254.1">
    <property type="nucleotide sequence ID" value="NZ_CP014352.1"/>
</dbReference>
<protein>
    <recommendedName>
        <fullName evidence="7">DUF3618 domain-containing protein</fullName>
    </recommendedName>
</protein>
<evidence type="ECO:0000256" key="2">
    <source>
        <dbReference type="SAM" id="Phobius"/>
    </source>
</evidence>
<reference evidence="4 6" key="1">
    <citation type="journal article" date="2016" name="Plant Dis.">
        <title>Improved production of propionic acid using genome shuffling.</title>
        <authorList>
            <person name="Luna-Flores C.H."/>
            <person name="Palfreyman R.W."/>
            <person name="Kromer J.O."/>
            <person name="Nielsen L.K."/>
            <person name="Marcellin E."/>
        </authorList>
    </citation>
    <scope>NUCLEOTIDE SEQUENCE [LARGE SCALE GENOMIC DNA]</scope>
    <source>
        <strain evidence="4 6">F3E8</strain>
    </source>
</reference>
<keyword evidence="2" id="KW-0812">Transmembrane</keyword>
<reference evidence="3 5" key="2">
    <citation type="submission" date="2016-02" db="EMBL/GenBank/DDBJ databases">
        <title>Complete Genome Sequence of Propionibacterium acidipropionici ATCC 55737.</title>
        <authorList>
            <person name="Luna Flores C.H."/>
            <person name="Nielsen L.K."/>
            <person name="Marcellin E."/>
        </authorList>
    </citation>
    <scope>NUCLEOTIDE SEQUENCE [LARGE SCALE GENOMIC DNA]</scope>
    <source>
        <strain evidence="3 5">ATCC 55737</strain>
    </source>
</reference>
<evidence type="ECO:0000313" key="5">
    <source>
        <dbReference type="Proteomes" id="UP000075221"/>
    </source>
</evidence>
<evidence type="ECO:0000256" key="1">
    <source>
        <dbReference type="SAM" id="MobiDB-lite"/>
    </source>
</evidence>
<feature type="transmembrane region" description="Helical" evidence="2">
    <location>
        <begin position="84"/>
        <end position="105"/>
    </location>
</feature>